<feature type="transmembrane region" description="Helical" evidence="1">
    <location>
        <begin position="56"/>
        <end position="75"/>
    </location>
</feature>
<evidence type="ECO:0000313" key="3">
    <source>
        <dbReference type="Proteomes" id="UP001304298"/>
    </source>
</evidence>
<organism evidence="2 3">
    <name type="scientific">Amycolatopsis heterodermiae</name>
    <dbReference type="NCBI Taxonomy" id="3110235"/>
    <lineage>
        <taxon>Bacteria</taxon>
        <taxon>Bacillati</taxon>
        <taxon>Actinomycetota</taxon>
        <taxon>Actinomycetes</taxon>
        <taxon>Pseudonocardiales</taxon>
        <taxon>Pseudonocardiaceae</taxon>
        <taxon>Amycolatopsis</taxon>
    </lineage>
</organism>
<name>A0ABU5RGP0_9PSEU</name>
<keyword evidence="1" id="KW-1133">Transmembrane helix</keyword>
<sequence>MNELDETLERLHRDARRAPADLTAARAKLMAELDAVSAPDATVLPLRAGRRRARRFALPVAAAVAGVAAATVVVVQSGSPGAPPAGPDVRLMSATEVLTKAADLSVGAVDQPLAPGQFRYVVEHTWVTSGVRLNGTTGYTYLWEQQIQRWIPADEHDVWQENRKILSTGKFLGGTVPQAQAPEPEITDTDQGQWQGRCGDFFPASKPAKTCDDPADWDGPAFYATLPRDPAQLYAKLQDLTKVRGSTPAVLFHYGIEILRSGMMPASLRPAWYRALAMIPGIQVLAAETNLDGRAGVALGLDDRHELTQLIIDPVTGQFIGERTIAGAQPNEPWIKPGTELGASAITTAVADRIGVAPAK</sequence>
<dbReference type="NCBIfam" id="NF038083">
    <property type="entry name" value="CU044_5270_fam"/>
    <property type="match status" value="1"/>
</dbReference>
<keyword evidence="1" id="KW-0472">Membrane</keyword>
<dbReference type="Proteomes" id="UP001304298">
    <property type="component" value="Unassembled WGS sequence"/>
</dbReference>
<dbReference type="RefSeq" id="WP_323333221.1">
    <property type="nucleotide sequence ID" value="NZ_JAYFSI010000011.1"/>
</dbReference>
<reference evidence="2 3" key="1">
    <citation type="submission" date="2023-12" db="EMBL/GenBank/DDBJ databases">
        <title>Amycolatopsis sp. V23-08.</title>
        <authorList>
            <person name="Somphong A."/>
        </authorList>
    </citation>
    <scope>NUCLEOTIDE SEQUENCE [LARGE SCALE GENOMIC DNA]</scope>
    <source>
        <strain evidence="2 3">V23-08</strain>
    </source>
</reference>
<dbReference type="EMBL" id="JAYFSI010000011">
    <property type="protein sequence ID" value="MEA5365015.1"/>
    <property type="molecule type" value="Genomic_DNA"/>
</dbReference>
<evidence type="ECO:0000256" key="1">
    <source>
        <dbReference type="SAM" id="Phobius"/>
    </source>
</evidence>
<accession>A0ABU5RGP0</accession>
<proteinExistence type="predicted"/>
<keyword evidence="1" id="KW-0812">Transmembrane</keyword>
<protein>
    <submittedName>
        <fullName evidence="2">CU044_5270 family protein</fullName>
    </submittedName>
</protein>
<evidence type="ECO:0000313" key="2">
    <source>
        <dbReference type="EMBL" id="MEA5365015.1"/>
    </source>
</evidence>
<comment type="caution">
    <text evidence="2">The sequence shown here is derived from an EMBL/GenBank/DDBJ whole genome shotgun (WGS) entry which is preliminary data.</text>
</comment>
<dbReference type="InterPro" id="IPR047789">
    <property type="entry name" value="CU044_5270-like"/>
</dbReference>
<keyword evidence="3" id="KW-1185">Reference proteome</keyword>
<gene>
    <name evidence="2" type="ORF">VA596_36160</name>
</gene>